<evidence type="ECO:0000256" key="4">
    <source>
        <dbReference type="ARBA" id="ARBA00023187"/>
    </source>
</evidence>
<sequence>MVMSIDEPLWNININSNNDEFDIEEMAFGLPPINDEAKQIVDRLIKEEMELILQESSQNNLNNLLKGYLQQFDANNQLLTNTNYQSSLASKHEKDVAQNVTLEKLDFNRYSNFPVDEAKTEADVNGVTDQLRVVMEYANSAVINAELMDKFKQESWQKYIESFQGYKQRLEKEVEKAQRELEELNKRKRERTNHANSMTSPLIEKRDELFNKNVALLAELKKLSSNSSIKM</sequence>
<dbReference type="VEuPathDB" id="PiroplasmaDB:BMR1_03g01965"/>
<keyword evidence="8" id="KW-1185">Reference proteome</keyword>
<dbReference type="GO" id="GO:0005681">
    <property type="term" value="C:spliceosomal complex"/>
    <property type="evidence" value="ECO:0007669"/>
    <property type="project" value="UniProtKB-KW"/>
</dbReference>
<keyword evidence="4" id="KW-0508">mRNA splicing</keyword>
<dbReference type="OrthoDB" id="205794at2759"/>
<dbReference type="Pfam" id="PF05700">
    <property type="entry name" value="BCAS2"/>
    <property type="match status" value="1"/>
</dbReference>
<evidence type="ECO:0000256" key="1">
    <source>
        <dbReference type="ARBA" id="ARBA00004123"/>
    </source>
</evidence>
<dbReference type="GO" id="GO:0006397">
    <property type="term" value="P:mRNA processing"/>
    <property type="evidence" value="ECO:0007669"/>
    <property type="project" value="UniProtKB-KW"/>
</dbReference>
<evidence type="ECO:0000313" key="8">
    <source>
        <dbReference type="Proteomes" id="UP000002899"/>
    </source>
</evidence>
<dbReference type="InterPro" id="IPR008409">
    <property type="entry name" value="SPF27"/>
</dbReference>
<keyword evidence="5" id="KW-0539">Nucleus</keyword>
<evidence type="ECO:0000313" key="7">
    <source>
        <dbReference type="EMBL" id="SJK86408.1"/>
    </source>
</evidence>
<evidence type="ECO:0000256" key="2">
    <source>
        <dbReference type="ARBA" id="ARBA00022664"/>
    </source>
</evidence>
<reference evidence="7 8" key="2">
    <citation type="journal article" date="2013" name="PLoS ONE">
        <title>Whole genome mapping and re-organization of the nuclear and mitochondrial genomes of Babesia microti isolates.</title>
        <authorList>
            <person name="Cornillot E."/>
            <person name="Dassouli A."/>
            <person name="Garg A."/>
            <person name="Pachikara N."/>
            <person name="Randazzo S."/>
            <person name="Depoix D."/>
            <person name="Carcy B."/>
            <person name="Delbecq S."/>
            <person name="Frutos R."/>
            <person name="Silva J.C."/>
            <person name="Sutton R."/>
            <person name="Krause P.J."/>
            <person name="Mamoun C.B."/>
        </authorList>
    </citation>
    <scope>NUCLEOTIDE SEQUENCE [LARGE SCALE GENOMIC DNA]</scope>
    <source>
        <strain evidence="7 8">RI</strain>
    </source>
</reference>
<dbReference type="AlphaFoldDB" id="A0A1R4ABP2"/>
<keyword evidence="3" id="KW-0747">Spliceosome</keyword>
<evidence type="ECO:0000256" key="5">
    <source>
        <dbReference type="ARBA" id="ARBA00023242"/>
    </source>
</evidence>
<evidence type="ECO:0000256" key="3">
    <source>
        <dbReference type="ARBA" id="ARBA00022728"/>
    </source>
</evidence>
<accession>A0A1R4ABP2</accession>
<dbReference type="KEGG" id="bmic:BMR1_03g01965"/>
<feature type="coiled-coil region" evidence="6">
    <location>
        <begin position="160"/>
        <end position="226"/>
    </location>
</feature>
<dbReference type="GO" id="GO:0008380">
    <property type="term" value="P:RNA splicing"/>
    <property type="evidence" value="ECO:0007669"/>
    <property type="project" value="UniProtKB-KW"/>
</dbReference>
<reference evidence="7 8" key="1">
    <citation type="journal article" date="2012" name="Nucleic Acids Res.">
        <title>Sequencing of the smallest Apicomplexan genome from the human pathogen Babesia microti.</title>
        <authorList>
            <person name="Cornillot E."/>
            <person name="Hadj-Kaddour K."/>
            <person name="Dassouli A."/>
            <person name="Noel B."/>
            <person name="Ranwez V."/>
            <person name="Vacherie B."/>
            <person name="Augagneur Y."/>
            <person name="Bres V."/>
            <person name="Duclos A."/>
            <person name="Randazzo S."/>
            <person name="Carcy B."/>
            <person name="Debierre-Grockiego F."/>
            <person name="Delbecq S."/>
            <person name="Moubri-Menage K."/>
            <person name="Shams-Eldin H."/>
            <person name="Usmani-Brown S."/>
            <person name="Bringaud F."/>
            <person name="Wincker P."/>
            <person name="Vivares C.P."/>
            <person name="Schwarz R.T."/>
            <person name="Schetters T.P."/>
            <person name="Krause P.J."/>
            <person name="Gorenflot A."/>
            <person name="Berry V."/>
            <person name="Barbe V."/>
            <person name="Ben Mamoun C."/>
        </authorList>
    </citation>
    <scope>NUCLEOTIDE SEQUENCE [LARGE SCALE GENOMIC DNA]</scope>
    <source>
        <strain evidence="7 8">RI</strain>
    </source>
</reference>
<proteinExistence type="predicted"/>
<reference evidence="7 8" key="3">
    <citation type="journal article" date="2016" name="Sci. Rep.">
        <title>Genome-wide diversity and gene expression profiling of Babesia microti isolates identify polymorphic genes that mediate host-pathogen interactions.</title>
        <authorList>
            <person name="Silva J.C."/>
            <person name="Cornillot E."/>
            <person name="McCracken C."/>
            <person name="Usmani-Brown S."/>
            <person name="Dwivedi A."/>
            <person name="Ifeonu O.O."/>
            <person name="Crabtree J."/>
            <person name="Gotia H.T."/>
            <person name="Virji A.Z."/>
            <person name="Reynes C."/>
            <person name="Colinge J."/>
            <person name="Kumar V."/>
            <person name="Lawres L."/>
            <person name="Pazzi J.E."/>
            <person name="Pablo J.V."/>
            <person name="Hung C."/>
            <person name="Brancato J."/>
            <person name="Kumari P."/>
            <person name="Orvis J."/>
            <person name="Tretina K."/>
            <person name="Chibucos M."/>
            <person name="Ott S."/>
            <person name="Sadzewicz L."/>
            <person name="Sengamalay N."/>
            <person name="Shetty A.C."/>
            <person name="Su Q."/>
            <person name="Tallon L."/>
            <person name="Fraser C.M."/>
            <person name="Frutos R."/>
            <person name="Molina D.M."/>
            <person name="Krause P.J."/>
            <person name="Ben Mamoun C."/>
        </authorList>
    </citation>
    <scope>NUCLEOTIDE SEQUENCE [LARGE SCALE GENOMIC DNA]</scope>
    <source>
        <strain evidence="7 8">RI</strain>
    </source>
</reference>
<dbReference type="EMBL" id="LN871598">
    <property type="protein sequence ID" value="SJK86408.1"/>
    <property type="molecule type" value="Genomic_DNA"/>
</dbReference>
<evidence type="ECO:0000256" key="6">
    <source>
        <dbReference type="SAM" id="Coils"/>
    </source>
</evidence>
<protein>
    <submittedName>
        <fullName evidence="7">Uncharacterized protein</fullName>
    </submittedName>
</protein>
<keyword evidence="6" id="KW-0175">Coiled coil</keyword>
<dbReference type="GeneID" id="24425034"/>
<comment type="subcellular location">
    <subcellularLocation>
        <location evidence="1">Nucleus</location>
    </subcellularLocation>
</comment>
<dbReference type="RefSeq" id="XP_021338569.1">
    <property type="nucleotide sequence ID" value="XM_021482000.1"/>
</dbReference>
<name>A0A1R4ABP2_BABMR</name>
<organism evidence="7 8">
    <name type="scientific">Babesia microti (strain RI)</name>
    <dbReference type="NCBI Taxonomy" id="1133968"/>
    <lineage>
        <taxon>Eukaryota</taxon>
        <taxon>Sar</taxon>
        <taxon>Alveolata</taxon>
        <taxon>Apicomplexa</taxon>
        <taxon>Aconoidasida</taxon>
        <taxon>Piroplasmida</taxon>
        <taxon>Babesiidae</taxon>
        <taxon>Babesia</taxon>
    </lineage>
</organism>
<keyword evidence="2" id="KW-0507">mRNA processing</keyword>
<dbReference type="Proteomes" id="UP000002899">
    <property type="component" value="Chromosome III"/>
</dbReference>